<dbReference type="GO" id="GO:0009060">
    <property type="term" value="P:aerobic respiration"/>
    <property type="evidence" value="ECO:0007669"/>
    <property type="project" value="TreeGrafter"/>
</dbReference>
<dbReference type="InterPro" id="IPR037396">
    <property type="entry name" value="FMN_HAD"/>
</dbReference>
<dbReference type="PIRSF" id="PIRSF000138">
    <property type="entry name" value="Al-hdrx_acd_dh"/>
    <property type="match status" value="1"/>
</dbReference>
<dbReference type="PROSITE" id="PS51349">
    <property type="entry name" value="FMN_HYDROXY_ACID_DH_2"/>
    <property type="match status" value="1"/>
</dbReference>
<dbReference type="Proteomes" id="UP000501534">
    <property type="component" value="Chromosome"/>
</dbReference>
<evidence type="ECO:0000313" key="10">
    <source>
        <dbReference type="Proteomes" id="UP000501534"/>
    </source>
</evidence>
<name>A0A6M4GQ60_9PROT</name>
<dbReference type="SUPFAM" id="SSF51395">
    <property type="entry name" value="FMN-linked oxidoreductases"/>
    <property type="match status" value="1"/>
</dbReference>
<dbReference type="InterPro" id="IPR000262">
    <property type="entry name" value="FMN-dep_DH"/>
</dbReference>
<dbReference type="Gene3D" id="3.20.20.70">
    <property type="entry name" value="Aldolase class I"/>
    <property type="match status" value="1"/>
</dbReference>
<feature type="binding site" evidence="7">
    <location>
        <position position="155"/>
    </location>
    <ligand>
        <name>FMN</name>
        <dbReference type="ChEBI" id="CHEBI:58210"/>
    </ligand>
</feature>
<organism evidence="9 10">
    <name type="scientific">Usitatibacter rugosus</name>
    <dbReference type="NCBI Taxonomy" id="2732067"/>
    <lineage>
        <taxon>Bacteria</taxon>
        <taxon>Pseudomonadati</taxon>
        <taxon>Pseudomonadota</taxon>
        <taxon>Betaproteobacteria</taxon>
        <taxon>Nitrosomonadales</taxon>
        <taxon>Usitatibacteraceae</taxon>
        <taxon>Usitatibacter</taxon>
    </lineage>
</organism>
<dbReference type="EC" id="1.1.99.31" evidence="9"/>
<dbReference type="GO" id="GO:0004459">
    <property type="term" value="F:L-lactate dehydrogenase (NAD+) activity"/>
    <property type="evidence" value="ECO:0007669"/>
    <property type="project" value="TreeGrafter"/>
</dbReference>
<evidence type="ECO:0000256" key="3">
    <source>
        <dbReference type="ARBA" id="ARBA00022643"/>
    </source>
</evidence>
<dbReference type="GO" id="GO:0005886">
    <property type="term" value="C:plasma membrane"/>
    <property type="evidence" value="ECO:0007669"/>
    <property type="project" value="TreeGrafter"/>
</dbReference>
<dbReference type="PANTHER" id="PTHR10578">
    <property type="entry name" value="S -2-HYDROXY-ACID OXIDASE-RELATED"/>
    <property type="match status" value="1"/>
</dbReference>
<evidence type="ECO:0000256" key="5">
    <source>
        <dbReference type="ARBA" id="ARBA00024042"/>
    </source>
</evidence>
<feature type="binding site" evidence="7">
    <location>
        <position position="278"/>
    </location>
    <ligand>
        <name>glyoxylate</name>
        <dbReference type="ChEBI" id="CHEBI:36655"/>
    </ligand>
</feature>
<dbReference type="KEGG" id="uru:DSM104443_00514"/>
<feature type="binding site" evidence="7">
    <location>
        <position position="254"/>
    </location>
    <ligand>
        <name>FMN</name>
        <dbReference type="ChEBI" id="CHEBI:58210"/>
    </ligand>
</feature>
<evidence type="ECO:0000259" key="8">
    <source>
        <dbReference type="PROSITE" id="PS51349"/>
    </source>
</evidence>
<dbReference type="PROSITE" id="PS00557">
    <property type="entry name" value="FMN_HYDROXY_ACID_DH_1"/>
    <property type="match status" value="1"/>
</dbReference>
<feature type="binding site" evidence="7">
    <location>
        <position position="276"/>
    </location>
    <ligand>
        <name>FMN</name>
        <dbReference type="ChEBI" id="CHEBI:58210"/>
    </ligand>
</feature>
<evidence type="ECO:0000313" key="9">
    <source>
        <dbReference type="EMBL" id="QJR09470.1"/>
    </source>
</evidence>
<evidence type="ECO:0000256" key="2">
    <source>
        <dbReference type="ARBA" id="ARBA00022630"/>
    </source>
</evidence>
<evidence type="ECO:0000256" key="6">
    <source>
        <dbReference type="PIRSR" id="PIRSR000138-1"/>
    </source>
</evidence>
<comment type="cofactor">
    <cofactor evidence="1">
        <name>FMN</name>
        <dbReference type="ChEBI" id="CHEBI:58210"/>
    </cofactor>
</comment>
<feature type="binding site" evidence="7">
    <location>
        <position position="127"/>
    </location>
    <ligand>
        <name>FMN</name>
        <dbReference type="ChEBI" id="CHEBI:58210"/>
    </ligand>
</feature>
<feature type="binding site" evidence="7">
    <location>
        <position position="25"/>
    </location>
    <ligand>
        <name>glyoxylate</name>
        <dbReference type="ChEBI" id="CHEBI:36655"/>
    </ligand>
</feature>
<evidence type="ECO:0000256" key="1">
    <source>
        <dbReference type="ARBA" id="ARBA00001917"/>
    </source>
</evidence>
<dbReference type="CDD" id="cd02809">
    <property type="entry name" value="alpha_hydroxyacid_oxid_FMN"/>
    <property type="match status" value="1"/>
</dbReference>
<keyword evidence="4 9" id="KW-0560">Oxidoreductase</keyword>
<dbReference type="InterPro" id="IPR008259">
    <property type="entry name" value="FMN_hydac_DH_AS"/>
</dbReference>
<feature type="binding site" evidence="7">
    <location>
        <position position="164"/>
    </location>
    <ligand>
        <name>glyoxylate</name>
        <dbReference type="ChEBI" id="CHEBI:36655"/>
    </ligand>
</feature>
<protein>
    <submittedName>
        <fullName evidence="9">(S)-mandelate dehydrogenase</fullName>
        <ecNumber evidence="9">1.1.99.31</ecNumber>
    </submittedName>
</protein>
<dbReference type="InterPro" id="IPR013785">
    <property type="entry name" value="Aldolase_TIM"/>
</dbReference>
<dbReference type="FunFam" id="3.20.20.70:FF:000029">
    <property type="entry name" value="L-lactate dehydrogenase"/>
    <property type="match status" value="1"/>
</dbReference>
<dbReference type="PANTHER" id="PTHR10578:SF107">
    <property type="entry name" value="2-HYDROXYACID OXIDASE 1"/>
    <property type="match status" value="1"/>
</dbReference>
<feature type="binding site" evidence="7">
    <location>
        <position position="129"/>
    </location>
    <ligand>
        <name>glyoxylate</name>
        <dbReference type="ChEBI" id="CHEBI:36655"/>
    </ligand>
</feature>
<feature type="binding site" evidence="7">
    <location>
        <begin position="332"/>
        <end position="333"/>
    </location>
    <ligand>
        <name>FMN</name>
        <dbReference type="ChEBI" id="CHEBI:58210"/>
    </ligand>
</feature>
<keyword evidence="10" id="KW-1185">Reference proteome</keyword>
<keyword evidence="2 7" id="KW-0285">Flavoprotein</keyword>
<dbReference type="EMBL" id="CP053069">
    <property type="protein sequence ID" value="QJR09470.1"/>
    <property type="molecule type" value="Genomic_DNA"/>
</dbReference>
<comment type="similarity">
    <text evidence="5">Belongs to the FMN-dependent alpha-hydroxy acid dehydrogenase family.</text>
</comment>
<feature type="domain" description="FMN hydroxy acid dehydrogenase" evidence="8">
    <location>
        <begin position="1"/>
        <end position="381"/>
    </location>
</feature>
<dbReference type="AlphaFoldDB" id="A0A6M4GQ60"/>
<evidence type="ECO:0000256" key="4">
    <source>
        <dbReference type="ARBA" id="ARBA00023002"/>
    </source>
</evidence>
<dbReference type="RefSeq" id="WP_171089198.1">
    <property type="nucleotide sequence ID" value="NZ_CP053069.1"/>
</dbReference>
<dbReference type="GO" id="GO:0010181">
    <property type="term" value="F:FMN binding"/>
    <property type="evidence" value="ECO:0007669"/>
    <property type="project" value="InterPro"/>
</dbReference>
<reference evidence="9 10" key="1">
    <citation type="submission" date="2020-04" db="EMBL/GenBank/DDBJ databases">
        <title>Usitatibacter rugosus gen. nov., sp. nov. and Usitatibacter palustris sp. nov., novel members of Usitatibacteraceae fam. nov. within the order Nitrosomonadales isolated from soil.</title>
        <authorList>
            <person name="Huber K.J."/>
            <person name="Neumann-Schaal M."/>
            <person name="Geppert A."/>
            <person name="Luckner M."/>
            <person name="Wanner G."/>
            <person name="Overmann J."/>
        </authorList>
    </citation>
    <scope>NUCLEOTIDE SEQUENCE [LARGE SCALE GENOMIC DNA]</scope>
    <source>
        <strain evidence="9 10">0125_3</strain>
    </source>
</reference>
<sequence>MKDILCLDDFETAARKRLPRPIFAYYSGGVETNQSLRDNRSAFQELGFVPRALANVAGRSTQASLFGERYAAPFGIAPMGLSALSCYRGDVVLARAAEQAGIPMIMSATSLIRLEEVKQAAPKAWFQAYLPGTTERIEALVDRIAAAGHTNLVVTVDVAVLANRENNIRAGFTTPLRPSLRLAWDGITRPRWTVGTFLRTLAKHGMPHFENSFAERGAPLLSSTVLRDFVARDNLDWSHVELIRRRWKGKFILKGILSKTDAVLARSHGVDAIMVSNHGGRQLDGAVSPLRVLPEIAEAIGGSMPVILDSGIRRGSDVLKALALGADFVFIGRPFLYAAAVGGEAGVLHAAKLLQEEVQRDMALLGVSSVEQLGPEHLRKQ</sequence>
<feature type="active site" description="Proton acceptor" evidence="6">
    <location>
        <position position="278"/>
    </location>
</feature>
<keyword evidence="3 7" id="KW-0288">FMN</keyword>
<evidence type="ECO:0000256" key="7">
    <source>
        <dbReference type="PIRSR" id="PIRSR000138-2"/>
    </source>
</evidence>
<dbReference type="Pfam" id="PF01070">
    <property type="entry name" value="FMN_dh"/>
    <property type="match status" value="1"/>
</dbReference>
<accession>A0A6M4GQ60</accession>
<feature type="binding site" evidence="7">
    <location>
        <position position="107"/>
    </location>
    <ligand>
        <name>FMN</name>
        <dbReference type="ChEBI" id="CHEBI:58210"/>
    </ligand>
</feature>
<feature type="binding site" evidence="7">
    <location>
        <position position="281"/>
    </location>
    <ligand>
        <name>glyoxylate</name>
        <dbReference type="ChEBI" id="CHEBI:36655"/>
    </ligand>
</feature>
<feature type="binding site" evidence="7">
    <location>
        <begin position="309"/>
        <end position="313"/>
    </location>
    <ligand>
        <name>FMN</name>
        <dbReference type="ChEBI" id="CHEBI:58210"/>
    </ligand>
</feature>
<dbReference type="InterPro" id="IPR012133">
    <property type="entry name" value="Alpha-hydoxy_acid_DH_FMN"/>
</dbReference>
<dbReference type="GO" id="GO:0033720">
    <property type="term" value="F:(S)-mandelate dehydrogenase activity"/>
    <property type="evidence" value="ECO:0007669"/>
    <property type="project" value="UniProtKB-EC"/>
</dbReference>
<gene>
    <name evidence="9" type="primary">mdlB</name>
    <name evidence="9" type="ORF">DSM104443_00514</name>
</gene>
<proteinExistence type="inferred from homology"/>
<feature type="binding site" evidence="7">
    <location>
        <begin position="78"/>
        <end position="80"/>
    </location>
    <ligand>
        <name>FMN</name>
        <dbReference type="ChEBI" id="CHEBI:58210"/>
    </ligand>
</feature>